<feature type="region of interest" description="Disordered" evidence="8">
    <location>
        <begin position="378"/>
        <end position="415"/>
    </location>
</feature>
<dbReference type="PANTHER" id="PTHR13800">
    <property type="entry name" value="TRANSIENT RECEPTOR POTENTIAL CATION CHANNEL, SUBFAMILY M, MEMBER 6"/>
    <property type="match status" value="1"/>
</dbReference>
<evidence type="ECO:0000256" key="2">
    <source>
        <dbReference type="ARBA" id="ARBA00022448"/>
    </source>
</evidence>
<reference evidence="13" key="1">
    <citation type="submission" date="2021-01" db="UniProtKB">
        <authorList>
            <consortium name="EnsemblMetazoa"/>
        </authorList>
    </citation>
    <scope>IDENTIFICATION</scope>
</reference>
<evidence type="ECO:0000313" key="13">
    <source>
        <dbReference type="EnsemblMetazoa" id="CLYHEMP004448.1"/>
    </source>
</evidence>
<dbReference type="PANTHER" id="PTHR13800:SF1">
    <property type="entry name" value="TRANSIENT RECEPTOR POTENTIAL CATION CHANNEL TRPM"/>
    <property type="match status" value="1"/>
</dbReference>
<dbReference type="Pfam" id="PF18139">
    <property type="entry name" value="LSDAT_euk"/>
    <property type="match status" value="1"/>
</dbReference>
<dbReference type="Proteomes" id="UP000594262">
    <property type="component" value="Unplaced"/>
</dbReference>
<feature type="transmembrane region" description="Helical" evidence="9">
    <location>
        <begin position="957"/>
        <end position="977"/>
    </location>
</feature>
<evidence type="ECO:0000259" key="10">
    <source>
        <dbReference type="Pfam" id="PF00520"/>
    </source>
</evidence>
<comment type="subcellular location">
    <subcellularLocation>
        <location evidence="1">Membrane</location>
        <topology evidence="1">Multi-pass membrane protein</topology>
    </subcellularLocation>
</comment>
<feature type="compositionally biased region" description="Acidic residues" evidence="8">
    <location>
        <begin position="1"/>
        <end position="11"/>
    </location>
</feature>
<keyword evidence="14" id="KW-1185">Reference proteome</keyword>
<feature type="transmembrane region" description="Helical" evidence="9">
    <location>
        <begin position="888"/>
        <end position="905"/>
    </location>
</feature>
<feature type="domain" description="Ion transport" evidence="10">
    <location>
        <begin position="860"/>
        <end position="1100"/>
    </location>
</feature>
<evidence type="ECO:0000256" key="9">
    <source>
        <dbReference type="SAM" id="Phobius"/>
    </source>
</evidence>
<feature type="domain" description="TRPM SLOG" evidence="11">
    <location>
        <begin position="143"/>
        <end position="329"/>
    </location>
</feature>
<feature type="transmembrane region" description="Helical" evidence="9">
    <location>
        <begin position="1066"/>
        <end position="1094"/>
    </location>
</feature>
<dbReference type="InterPro" id="IPR050927">
    <property type="entry name" value="TRPM"/>
</dbReference>
<feature type="compositionally biased region" description="Basic residues" evidence="8">
    <location>
        <begin position="386"/>
        <end position="402"/>
    </location>
</feature>
<sequence>MSDQQGEEEISMDVNPLVTPIHHQDHPSPGISTEEYLSSNDGENEDGSDEVFTALQPEPVAEKQTDFIKPESAARKGTPDDSDSESDFDYEEFNFERNEQENLWYKENTQLSMLSSTGQKVPTNFYGEINAYSLTRNQPINIKYIKIAYDTPLLELRKFLLHKWCLDLPILVVSLIGDSNLQTDAGKAGNKKFCEGMLKISKTPRTWFVSDTDYHLDDKFIGKANIQHIGIAHYGSWRWKGHLEGQQGRAVDDASFDGDNHTHYLLIDDGRSHPTGVENKFRIALEEKLMSDDFGLSQVITLAMGGGNKALKHLSETLNKGVPALILKQTTEDVGPNLLARALEGISASKMNDLKKSGDNDAITALFTKEMEKILGRDDLTQSSSKSKKSKKSKKKKAKEAHRKVSDLSEGGDDSSIEDAVNCLSRHAFIEIIYGNVNVDEAILNAFERNAFTSTSLQDKAIIILLYVLWARGDEFRKNNVYQNLFQGEGQDGQQEEILPLLFLVALALNRVEFLRGFEEGIVDRAFQKFSTADLEFLYWYRTSPYCNDKIGYLASFLDLSGKTSDVVVSLEDAEAGETFCFWTCTPGKQIRLEVIEDLLNNLWQNMAKGNKEFSNYKNHVREEMSTGLFIWAVLNGMIDMALFLITMDNEECSKSLVAAELCQKMADTDRVPETDYQRDVYRKAASTFQHLAVGILEEGYEQDASKTRLIAIRKLDFWTDYTCADLAINSEQVNFVANPIVNTLMDELWYGPLAKHINFWNFLLIFVNPLWITQLEFKNDEQLTKLSNGIGEIILFKDWSVKRFICGAPTEKPDDKARKRKSYAVQATENPETKTRGCCDKFFYKLYLFYFKTPIVKFFFNLFSYVVFLAILSITVLQATFNLHVTLIGWILLAYIISMTTAEIKQAVSTGAVGFFANLKYYLTNFWNFVDLMALLLFYIGFVLERTSMFHNAGSVILAIDAYIFIIRLLPIFYNFKGTGPYVFMIQTMLRDMMKFLAILLVFALAHGVCFNAIMRPQPISISMLRDIVFQPYFNIYGELFFENDFSDSNTVFNTPKRLGYENTIGLIMLALYMLIGNVLLLNLLIAIFGSIYEEVSNNAKQIWAYQRYELILEYANKSIFTPPFSGIQHIFEFIKWILVSICNKCCKRRSFHRGNSRQRTTRGTLETTPEGNIRVISHFQKILSPEVDREIDSFESDMVQRCLRTLNSSSNSNTSEGIDESLLIDISNRLKGLEEQIKLKLNKDETSSV</sequence>
<dbReference type="EnsemblMetazoa" id="CLYHEMT004448.1">
    <property type="protein sequence ID" value="CLYHEMP004448.1"/>
    <property type="gene ID" value="CLYHEMG004448"/>
</dbReference>
<feature type="transmembrane region" description="Helical" evidence="9">
    <location>
        <begin position="997"/>
        <end position="1016"/>
    </location>
</feature>
<feature type="domain" description="TRPM-like" evidence="12">
    <location>
        <begin position="609"/>
        <end position="738"/>
    </location>
</feature>
<keyword evidence="4 9" id="KW-1133">Transmembrane helix</keyword>
<proteinExistence type="predicted"/>
<keyword evidence="6 9" id="KW-0472">Membrane</keyword>
<accession>A0A7M5V0U9</accession>
<dbReference type="InterPro" id="IPR057366">
    <property type="entry name" value="TRPM-like"/>
</dbReference>
<keyword evidence="2" id="KW-0813">Transport</keyword>
<name>A0A7M5V0U9_9CNID</name>
<evidence type="ECO:0000256" key="1">
    <source>
        <dbReference type="ARBA" id="ARBA00004141"/>
    </source>
</evidence>
<evidence type="ECO:0000256" key="3">
    <source>
        <dbReference type="ARBA" id="ARBA00022692"/>
    </source>
</evidence>
<dbReference type="GO" id="GO:0005261">
    <property type="term" value="F:monoatomic cation channel activity"/>
    <property type="evidence" value="ECO:0007669"/>
    <property type="project" value="TreeGrafter"/>
</dbReference>
<keyword evidence="7" id="KW-0407">Ion channel</keyword>
<dbReference type="GO" id="GO:0005886">
    <property type="term" value="C:plasma membrane"/>
    <property type="evidence" value="ECO:0007669"/>
    <property type="project" value="TreeGrafter"/>
</dbReference>
<dbReference type="Pfam" id="PF25508">
    <property type="entry name" value="TRPM2"/>
    <property type="match status" value="1"/>
</dbReference>
<keyword evidence="3 9" id="KW-0812">Transmembrane</keyword>
<keyword evidence="5" id="KW-0406">Ion transport</keyword>
<dbReference type="Pfam" id="PF00520">
    <property type="entry name" value="Ion_trans"/>
    <property type="match status" value="1"/>
</dbReference>
<dbReference type="InterPro" id="IPR041491">
    <property type="entry name" value="TRPM_SLOG"/>
</dbReference>
<dbReference type="RefSeq" id="XP_066918519.1">
    <property type="nucleotide sequence ID" value="XM_067062418.1"/>
</dbReference>
<dbReference type="InterPro" id="IPR005821">
    <property type="entry name" value="Ion_trans_dom"/>
</dbReference>
<evidence type="ECO:0000256" key="5">
    <source>
        <dbReference type="ARBA" id="ARBA00023065"/>
    </source>
</evidence>
<evidence type="ECO:0000256" key="6">
    <source>
        <dbReference type="ARBA" id="ARBA00023136"/>
    </source>
</evidence>
<dbReference type="AlphaFoldDB" id="A0A7M5V0U9"/>
<evidence type="ECO:0000256" key="8">
    <source>
        <dbReference type="SAM" id="MobiDB-lite"/>
    </source>
</evidence>
<feature type="compositionally biased region" description="Basic and acidic residues" evidence="8">
    <location>
        <begin position="60"/>
        <end position="79"/>
    </location>
</feature>
<protein>
    <submittedName>
        <fullName evidence="13">Uncharacterized protein</fullName>
    </submittedName>
</protein>
<dbReference type="OrthoDB" id="10054094at2759"/>
<dbReference type="GeneID" id="136805860"/>
<evidence type="ECO:0000313" key="14">
    <source>
        <dbReference type="Proteomes" id="UP000594262"/>
    </source>
</evidence>
<evidence type="ECO:0000259" key="11">
    <source>
        <dbReference type="Pfam" id="PF18139"/>
    </source>
</evidence>
<evidence type="ECO:0000256" key="4">
    <source>
        <dbReference type="ARBA" id="ARBA00022989"/>
    </source>
</evidence>
<dbReference type="GO" id="GO:0030001">
    <property type="term" value="P:metal ion transport"/>
    <property type="evidence" value="ECO:0007669"/>
    <property type="project" value="TreeGrafter"/>
</dbReference>
<evidence type="ECO:0000256" key="7">
    <source>
        <dbReference type="ARBA" id="ARBA00023303"/>
    </source>
</evidence>
<organism evidence="13 14">
    <name type="scientific">Clytia hemisphaerica</name>
    <dbReference type="NCBI Taxonomy" id="252671"/>
    <lineage>
        <taxon>Eukaryota</taxon>
        <taxon>Metazoa</taxon>
        <taxon>Cnidaria</taxon>
        <taxon>Hydrozoa</taxon>
        <taxon>Hydroidolina</taxon>
        <taxon>Leptothecata</taxon>
        <taxon>Obeliida</taxon>
        <taxon>Clytiidae</taxon>
        <taxon>Clytia</taxon>
    </lineage>
</organism>
<feature type="transmembrane region" description="Helical" evidence="9">
    <location>
        <begin position="926"/>
        <end position="945"/>
    </location>
</feature>
<evidence type="ECO:0000259" key="12">
    <source>
        <dbReference type="Pfam" id="PF25508"/>
    </source>
</evidence>
<feature type="region of interest" description="Disordered" evidence="8">
    <location>
        <begin position="1"/>
        <end position="88"/>
    </location>
</feature>
<feature type="transmembrane region" description="Helical" evidence="9">
    <location>
        <begin position="859"/>
        <end position="882"/>
    </location>
</feature>